<accession>E3IU26</accession>
<dbReference type="SUPFAM" id="SSF48600">
    <property type="entry name" value="Chorismate mutase II"/>
    <property type="match status" value="1"/>
</dbReference>
<evidence type="ECO:0008006" key="4">
    <source>
        <dbReference type="Google" id="ProtNLM"/>
    </source>
</evidence>
<dbReference type="Gene3D" id="1.20.59.10">
    <property type="entry name" value="Chorismate mutase"/>
    <property type="match status" value="1"/>
</dbReference>
<gene>
    <name evidence="2" type="ordered locus">FraEuI1c_3206</name>
</gene>
<name>E3IU26_PSEI1</name>
<dbReference type="HOGENOM" id="CLU_1903630_0_0_11"/>
<reference evidence="2 3" key="1">
    <citation type="submission" date="2010-10" db="EMBL/GenBank/DDBJ databases">
        <title>Complete sequence of Frankia sp. EuI1c.</title>
        <authorList>
            <consortium name="US DOE Joint Genome Institute"/>
            <person name="Lucas S."/>
            <person name="Copeland A."/>
            <person name="Lapidus A."/>
            <person name="Cheng J.-F."/>
            <person name="Bruce D."/>
            <person name="Goodwin L."/>
            <person name="Pitluck S."/>
            <person name="Chertkov O."/>
            <person name="Detter J.C."/>
            <person name="Han C."/>
            <person name="Tapia R."/>
            <person name="Land M."/>
            <person name="Hauser L."/>
            <person name="Jeffries C."/>
            <person name="Kyrpides N."/>
            <person name="Ivanova N."/>
            <person name="Mikhailova N."/>
            <person name="Beauchemin N."/>
            <person name="Sen A."/>
            <person name="Sur S.A."/>
            <person name="Gtari M."/>
            <person name="Wall L."/>
            <person name="Tisa L."/>
            <person name="Woyke T."/>
        </authorList>
    </citation>
    <scope>NUCLEOTIDE SEQUENCE [LARGE SCALE GENOMIC DNA]</scope>
    <source>
        <strain evidence="3">DSM 45817 / CECT 9037 / EuI1c</strain>
    </source>
</reference>
<dbReference type="FunCoup" id="E3IU26">
    <property type="interactions" value="88"/>
</dbReference>
<keyword evidence="3" id="KW-1185">Reference proteome</keyword>
<evidence type="ECO:0000313" key="2">
    <source>
        <dbReference type="EMBL" id="ADP81219.1"/>
    </source>
</evidence>
<feature type="region of interest" description="Disordered" evidence="1">
    <location>
        <begin position="1"/>
        <end position="20"/>
    </location>
</feature>
<dbReference type="EMBL" id="CP002299">
    <property type="protein sequence ID" value="ADP81219.1"/>
    <property type="molecule type" value="Genomic_DNA"/>
</dbReference>
<dbReference type="InterPro" id="IPR036263">
    <property type="entry name" value="Chorismate_II_sf"/>
</dbReference>
<dbReference type="STRING" id="298654.FraEuI1c_3206"/>
<dbReference type="InterPro" id="IPR036979">
    <property type="entry name" value="CM_dom_sf"/>
</dbReference>
<evidence type="ECO:0000313" key="3">
    <source>
        <dbReference type="Proteomes" id="UP000002484"/>
    </source>
</evidence>
<dbReference type="Proteomes" id="UP000002484">
    <property type="component" value="Chromosome"/>
</dbReference>
<evidence type="ECO:0000256" key="1">
    <source>
        <dbReference type="SAM" id="MobiDB-lite"/>
    </source>
</evidence>
<feature type="compositionally biased region" description="Basic and acidic residues" evidence="1">
    <location>
        <begin position="1"/>
        <end position="10"/>
    </location>
</feature>
<dbReference type="InParanoid" id="E3IU26"/>
<organism evidence="2 3">
    <name type="scientific">Pseudofrankia inefficax (strain DSM 45817 / CECT 9037 / DDB 130130 / EuI1c)</name>
    <name type="common">Frankia inefficax</name>
    <dbReference type="NCBI Taxonomy" id="298654"/>
    <lineage>
        <taxon>Bacteria</taxon>
        <taxon>Bacillati</taxon>
        <taxon>Actinomycetota</taxon>
        <taxon>Actinomycetes</taxon>
        <taxon>Frankiales</taxon>
        <taxon>Frankiaceae</taxon>
        <taxon>Pseudofrankia</taxon>
    </lineage>
</organism>
<protein>
    <recommendedName>
        <fullName evidence="4">Chorismate mutase</fullName>
    </recommendedName>
</protein>
<dbReference type="KEGG" id="fri:FraEuI1c_3206"/>
<dbReference type="NCBIfam" id="NF005894">
    <property type="entry name" value="PRK07857.1"/>
    <property type="match status" value="1"/>
</dbReference>
<sequence>MTAGELDARPHPAPIRSRPTGLDLLGPEAPDIATIDSVTGGREIIDELDDLIRDVIVLRRRVAWRIQKLRMTAGGGRIEMSREYEVTRRFLDALGPAGSEVAVALLLLCRGPAPSVDVRPSTEHDIDAGHAAR</sequence>
<dbReference type="OrthoDB" id="3213864at2"/>
<proteinExistence type="predicted"/>
<dbReference type="eggNOG" id="COG1605">
    <property type="taxonomic scope" value="Bacteria"/>
</dbReference>
<dbReference type="GO" id="GO:0046417">
    <property type="term" value="P:chorismate metabolic process"/>
    <property type="evidence" value="ECO:0007669"/>
    <property type="project" value="InterPro"/>
</dbReference>
<dbReference type="RefSeq" id="WP_013424337.1">
    <property type="nucleotide sequence ID" value="NC_014666.1"/>
</dbReference>
<dbReference type="AlphaFoldDB" id="E3IU26"/>